<proteinExistence type="predicted"/>
<feature type="compositionally biased region" description="Low complexity" evidence="21">
    <location>
        <begin position="213"/>
        <end position="228"/>
    </location>
</feature>
<keyword evidence="11" id="KW-0269">Exonuclease</keyword>
<dbReference type="GO" id="GO:0006281">
    <property type="term" value="P:DNA repair"/>
    <property type="evidence" value="ECO:0007669"/>
    <property type="project" value="UniProtKB-KW"/>
</dbReference>
<dbReference type="GO" id="GO:0005524">
    <property type="term" value="F:ATP binding"/>
    <property type="evidence" value="ECO:0007669"/>
    <property type="project" value="UniProtKB-KW"/>
</dbReference>
<organism evidence="23 25">
    <name type="scientific">Burkholderia glumae</name>
    <name type="common">Pseudomonas glumae</name>
    <dbReference type="NCBI Taxonomy" id="337"/>
    <lineage>
        <taxon>Bacteria</taxon>
        <taxon>Pseudomonadati</taxon>
        <taxon>Pseudomonadota</taxon>
        <taxon>Betaproteobacteria</taxon>
        <taxon>Burkholderiales</taxon>
        <taxon>Burkholderiaceae</taxon>
        <taxon>Burkholderia</taxon>
    </lineage>
</organism>
<dbReference type="InterPro" id="IPR012340">
    <property type="entry name" value="NA-bd_OB-fold"/>
</dbReference>
<keyword evidence="17" id="KW-0464">Manganese</keyword>
<evidence type="ECO:0000256" key="5">
    <source>
        <dbReference type="ARBA" id="ARBA00022695"/>
    </source>
</evidence>
<comment type="catalytic activity">
    <reaction evidence="20">
        <text>ATP + (deoxyribonucleotide)n-3'-hydroxyl + 5'-phospho-(deoxyribonucleotide)m = (deoxyribonucleotide)n+m + AMP + diphosphate.</text>
        <dbReference type="EC" id="6.5.1.1"/>
    </reaction>
</comment>
<evidence type="ECO:0000313" key="24">
    <source>
        <dbReference type="EMBL" id="USS47104.1"/>
    </source>
</evidence>
<keyword evidence="13" id="KW-0239">DNA-directed DNA polymerase</keyword>
<feature type="compositionally biased region" description="Polar residues" evidence="21">
    <location>
        <begin position="570"/>
        <end position="581"/>
    </location>
</feature>
<evidence type="ECO:0000256" key="1">
    <source>
        <dbReference type="ARBA" id="ARBA00001936"/>
    </source>
</evidence>
<keyword evidence="4" id="KW-0808">Transferase</keyword>
<sequence length="905" mass="97403">MTDTLSEYQRKRRFDATPEPAGAKRRGAPARRRDGAAAPLRFVVQVHHARRLHYDFRLELDGVLKSWAVPKGPSPDPADKRLAIQVEDHPLDYASFEGEIPPGHYGAGSVRIDDAGVWRPEGGVAGARRGYRDGKLTFELDGAKLRGRWSLIRTAMPGSRGKSSWLLVRAHEDAAGSEPADQAADQLVDQAAARRRTRQGRPAAKPAAKRPAKPAAAQPAASASGTATALPGARRAALPDALAPQLATLVAAPPEDEGWRYEMKFDGYRVLIRIAGRGGRRSVRVLTREGLDWSAKFGAQCAAFAALPVDDAWLDAEAVVLDARGVPDFAALQRALSDGDDAAIVCFVFDLLHLDGRALQAVPLDARRARLAALLAGADSGCLRFSPTLDGAPAALLEAAARAGLEGLIGKRADGAYRAGRSRQWIKLKCRQRQEFVIGGYSAPRGSRSHFGALLLGVHAAPPRSTRRGGQAARERALQYVGRVGTGFDAQQLAALAKRLAALERERAPFAVPPPSRGDAVRWVEPRLVAECEFAGWTRDGLLRQAAFIALREDKPAARVVRETALPTAGRTTGGSMDSNEAASAGHAARRRRGGADEPVEAGQARPAGAASVAGVRITHPERVVDAQGGFRKIDVVRYYESVARWLLPQLSGRPVSLVRYMKGIGGESFFQKHAGARGMGFVTRHPGLDPGHDALMTLDDTAALVGAAQFDAIEFHTWNATVDRIERPERLVFDLDPDPALPWERMIEAAGLVRALLEALGLPAFCKTSGGKGLHVVVPIVRHTEWDDAKAFSQAVARHLAGQLPERFTAKMGPENRRGLIFVDYLRNGRGASTVAAYSARARPGMGVSVPLAWEEVAATTGGAQWTIANLSARLDAQRADPWDGYDAARTRITAAMRKRLGER</sequence>
<evidence type="ECO:0000256" key="10">
    <source>
        <dbReference type="ARBA" id="ARBA00022801"/>
    </source>
</evidence>
<keyword evidence="6" id="KW-0540">Nuclease</keyword>
<feature type="region of interest" description="Disordered" evidence="21">
    <location>
        <begin position="1"/>
        <end position="34"/>
    </location>
</feature>
<dbReference type="InterPro" id="IPR014143">
    <property type="entry name" value="NHEJ_ligase_prk"/>
</dbReference>
<dbReference type="GO" id="GO:0006310">
    <property type="term" value="P:DNA recombination"/>
    <property type="evidence" value="ECO:0007669"/>
    <property type="project" value="UniProtKB-KW"/>
</dbReference>
<dbReference type="InterPro" id="IPR014145">
    <property type="entry name" value="LigD_pol_dom"/>
</dbReference>
<dbReference type="InterPro" id="IPR012310">
    <property type="entry name" value="DNA_ligase_ATP-dep_cent"/>
</dbReference>
<evidence type="ECO:0000256" key="21">
    <source>
        <dbReference type="SAM" id="MobiDB-lite"/>
    </source>
</evidence>
<dbReference type="Gene3D" id="3.30.1490.70">
    <property type="match status" value="1"/>
</dbReference>
<dbReference type="NCBIfam" id="TIGR02777">
    <property type="entry name" value="LigD_PE_dom"/>
    <property type="match status" value="1"/>
</dbReference>
<evidence type="ECO:0000256" key="2">
    <source>
        <dbReference type="ARBA" id="ARBA00012727"/>
    </source>
</evidence>
<evidence type="ECO:0000256" key="4">
    <source>
        <dbReference type="ARBA" id="ARBA00022679"/>
    </source>
</evidence>
<dbReference type="RefSeq" id="WP_039204630.1">
    <property type="nucleotide sequence ID" value="NZ_CP021074.1"/>
</dbReference>
<evidence type="ECO:0000256" key="3">
    <source>
        <dbReference type="ARBA" id="ARBA00022598"/>
    </source>
</evidence>
<dbReference type="CDD" id="cd07906">
    <property type="entry name" value="Adenylation_DNA_ligase_LigD_LigC"/>
    <property type="match status" value="1"/>
</dbReference>
<dbReference type="GO" id="GO:0003887">
    <property type="term" value="F:DNA-directed DNA polymerase activity"/>
    <property type="evidence" value="ECO:0007669"/>
    <property type="project" value="UniProtKB-KW"/>
</dbReference>
<dbReference type="PANTHER" id="PTHR42705">
    <property type="entry name" value="BIFUNCTIONAL NON-HOMOLOGOUS END JOINING PROTEIN LIGD"/>
    <property type="match status" value="1"/>
</dbReference>
<keyword evidence="7" id="KW-0479">Metal-binding</keyword>
<keyword evidence="14" id="KW-0238">DNA-binding</keyword>
<evidence type="ECO:0000256" key="7">
    <source>
        <dbReference type="ARBA" id="ARBA00022723"/>
    </source>
</evidence>
<dbReference type="GO" id="GO:0003677">
    <property type="term" value="F:DNA binding"/>
    <property type="evidence" value="ECO:0007669"/>
    <property type="project" value="UniProtKB-KW"/>
</dbReference>
<keyword evidence="18" id="KW-0511">Multifunctional enzyme</keyword>
<name>A0AAP9Y5W3_BURGL</name>
<dbReference type="EC" id="6.5.1.1" evidence="2"/>
<keyword evidence="5" id="KW-0548">Nucleotidyltransferase</keyword>
<dbReference type="InterPro" id="IPR052171">
    <property type="entry name" value="NHEJ_LigD"/>
</dbReference>
<evidence type="ECO:0000256" key="19">
    <source>
        <dbReference type="ARBA" id="ARBA00029943"/>
    </source>
</evidence>
<evidence type="ECO:0000313" key="25">
    <source>
        <dbReference type="Proteomes" id="UP000594892"/>
    </source>
</evidence>
<evidence type="ECO:0000256" key="18">
    <source>
        <dbReference type="ARBA" id="ARBA00023268"/>
    </source>
</evidence>
<dbReference type="AlphaFoldDB" id="A0AAP9Y5W3"/>
<dbReference type="NCBIfam" id="NF004628">
    <property type="entry name" value="PRK05972.1"/>
    <property type="match status" value="1"/>
</dbReference>
<evidence type="ECO:0000256" key="20">
    <source>
        <dbReference type="ARBA" id="ARBA00034003"/>
    </source>
</evidence>
<feature type="region of interest" description="Disordered" evidence="21">
    <location>
        <begin position="568"/>
        <end position="613"/>
    </location>
</feature>
<dbReference type="Pfam" id="PF01068">
    <property type="entry name" value="DNA_ligase_A_M"/>
    <property type="match status" value="1"/>
</dbReference>
<evidence type="ECO:0000256" key="15">
    <source>
        <dbReference type="ARBA" id="ARBA00023172"/>
    </source>
</evidence>
<dbReference type="CDD" id="cd07971">
    <property type="entry name" value="OBF_DNA_ligase_LigD"/>
    <property type="match status" value="1"/>
</dbReference>
<dbReference type="InterPro" id="IPR033651">
    <property type="entry name" value="PaeLigD_Pol-like"/>
</dbReference>
<comment type="cofactor">
    <cofactor evidence="1">
        <name>Mn(2+)</name>
        <dbReference type="ChEBI" id="CHEBI:29035"/>
    </cofactor>
</comment>
<evidence type="ECO:0000256" key="13">
    <source>
        <dbReference type="ARBA" id="ARBA00022932"/>
    </source>
</evidence>
<evidence type="ECO:0000256" key="6">
    <source>
        <dbReference type="ARBA" id="ARBA00022722"/>
    </source>
</evidence>
<evidence type="ECO:0000313" key="23">
    <source>
        <dbReference type="EMBL" id="QPQ93992.1"/>
    </source>
</evidence>
<dbReference type="Gene3D" id="2.40.50.140">
    <property type="entry name" value="Nucleic acid-binding proteins"/>
    <property type="match status" value="1"/>
</dbReference>
<keyword evidence="8" id="KW-0547">Nucleotide-binding</keyword>
<dbReference type="GO" id="GO:0004527">
    <property type="term" value="F:exonuclease activity"/>
    <property type="evidence" value="ECO:0007669"/>
    <property type="project" value="UniProtKB-KW"/>
</dbReference>
<feature type="domain" description="ATP-dependent DNA ligase family profile" evidence="22">
    <location>
        <begin position="337"/>
        <end position="429"/>
    </location>
</feature>
<dbReference type="GeneID" id="45697496"/>
<evidence type="ECO:0000256" key="16">
    <source>
        <dbReference type="ARBA" id="ARBA00023204"/>
    </source>
</evidence>
<gene>
    <name evidence="23" type="primary">ligD</name>
    <name evidence="23" type="ORF">I6H06_17585</name>
    <name evidence="24" type="ORF">NFI99_19745</name>
</gene>
<evidence type="ECO:0000256" key="17">
    <source>
        <dbReference type="ARBA" id="ARBA00023211"/>
    </source>
</evidence>
<dbReference type="NCBIfam" id="TIGR02778">
    <property type="entry name" value="ligD_pol"/>
    <property type="match status" value="1"/>
</dbReference>
<reference evidence="23 25" key="1">
    <citation type="submission" date="2020-12" db="EMBL/GenBank/DDBJ databases">
        <title>FDA dAtabase for Regulatory Grade micrObial Sequences (FDA-ARGOS): Supporting development and validation of Infectious Disease Dx tests.</title>
        <authorList>
            <person name="Minogue T."/>
            <person name="Wolcott M."/>
            <person name="Wasieloski L."/>
            <person name="Aguilar W."/>
            <person name="Moore D."/>
            <person name="Jaissle J."/>
            <person name="Tallon L."/>
            <person name="Sadzewicz L."/>
            <person name="Zhao X."/>
            <person name="Boylan J."/>
            <person name="Ott S."/>
            <person name="Bowen H."/>
            <person name="Vavikolanu K."/>
            <person name="Mehta A."/>
            <person name="Aluvathingal J."/>
            <person name="Nadendla S."/>
            <person name="Yan Y."/>
            <person name="Sichtig H."/>
        </authorList>
    </citation>
    <scope>NUCLEOTIDE SEQUENCE [LARGE SCALE GENOMIC DNA]</scope>
    <source>
        <strain evidence="23 25">FDAARGOS_949</strain>
    </source>
</reference>
<dbReference type="InterPro" id="IPR014146">
    <property type="entry name" value="LigD_ligase_dom"/>
</dbReference>
<keyword evidence="9" id="KW-0227">DNA damage</keyword>
<accession>A0AAP9Y5W3</accession>
<dbReference type="Pfam" id="PF21686">
    <property type="entry name" value="LigD_Prim-Pol"/>
    <property type="match status" value="1"/>
</dbReference>
<protein>
    <recommendedName>
        <fullName evidence="2">DNA ligase (ATP)</fullName>
        <ecNumber evidence="2">6.5.1.1</ecNumber>
    </recommendedName>
    <alternativeName>
        <fullName evidence="19">NHEJ DNA polymerase</fullName>
    </alternativeName>
</protein>
<keyword evidence="26" id="KW-1185">Reference proteome</keyword>
<evidence type="ECO:0000256" key="9">
    <source>
        <dbReference type="ARBA" id="ARBA00022763"/>
    </source>
</evidence>
<evidence type="ECO:0000256" key="11">
    <source>
        <dbReference type="ARBA" id="ARBA00022839"/>
    </source>
</evidence>
<dbReference type="NCBIfam" id="TIGR02779">
    <property type="entry name" value="NHEJ_ligase_lig"/>
    <property type="match status" value="1"/>
</dbReference>
<keyword evidence="16" id="KW-0234">DNA repair</keyword>
<dbReference type="SUPFAM" id="SSF50249">
    <property type="entry name" value="Nucleic acid-binding proteins"/>
    <property type="match status" value="1"/>
</dbReference>
<keyword evidence="10" id="KW-0378">Hydrolase</keyword>
<evidence type="ECO:0000256" key="8">
    <source>
        <dbReference type="ARBA" id="ARBA00022741"/>
    </source>
</evidence>
<dbReference type="InterPro" id="IPR014144">
    <property type="entry name" value="LigD_PE_domain"/>
</dbReference>
<dbReference type="Gene3D" id="3.30.470.30">
    <property type="entry name" value="DNA ligase/mRNA capping enzyme"/>
    <property type="match status" value="1"/>
</dbReference>
<dbReference type="GO" id="GO:0046872">
    <property type="term" value="F:metal ion binding"/>
    <property type="evidence" value="ECO:0007669"/>
    <property type="project" value="UniProtKB-KW"/>
</dbReference>
<dbReference type="Pfam" id="PF04679">
    <property type="entry name" value="DNA_ligase_A_C"/>
    <property type="match status" value="1"/>
</dbReference>
<dbReference type="NCBIfam" id="TIGR02776">
    <property type="entry name" value="NHEJ_ligase_prk"/>
    <property type="match status" value="1"/>
</dbReference>
<keyword evidence="3 23" id="KW-0436">Ligase</keyword>
<keyword evidence="12" id="KW-0067">ATP-binding</keyword>
<evidence type="ECO:0000259" key="22">
    <source>
        <dbReference type="PROSITE" id="PS50160"/>
    </source>
</evidence>
<evidence type="ECO:0000256" key="14">
    <source>
        <dbReference type="ARBA" id="ARBA00023125"/>
    </source>
</evidence>
<dbReference type="PANTHER" id="PTHR42705:SF2">
    <property type="entry name" value="BIFUNCTIONAL NON-HOMOLOGOUS END JOINING PROTEIN LIGD"/>
    <property type="match status" value="1"/>
</dbReference>
<keyword evidence="15" id="KW-0233">DNA recombination</keyword>
<dbReference type="Pfam" id="PF13298">
    <property type="entry name" value="LigD_N"/>
    <property type="match status" value="1"/>
</dbReference>
<dbReference type="SUPFAM" id="SSF56091">
    <property type="entry name" value="DNA ligase/mRNA capping enzyme, catalytic domain"/>
    <property type="match status" value="1"/>
</dbReference>
<dbReference type="PROSITE" id="PS50160">
    <property type="entry name" value="DNA_LIGASE_A3"/>
    <property type="match status" value="1"/>
</dbReference>
<dbReference type="GO" id="GO:0003910">
    <property type="term" value="F:DNA ligase (ATP) activity"/>
    <property type="evidence" value="ECO:0007669"/>
    <property type="project" value="UniProtKB-EC"/>
</dbReference>
<dbReference type="InterPro" id="IPR012309">
    <property type="entry name" value="DNA_ligase_ATP-dep_C"/>
</dbReference>
<dbReference type="EMBL" id="CP099587">
    <property type="protein sequence ID" value="USS47104.1"/>
    <property type="molecule type" value="Genomic_DNA"/>
</dbReference>
<dbReference type="Proteomes" id="UP000594892">
    <property type="component" value="Chromosome 2"/>
</dbReference>
<evidence type="ECO:0000313" key="26">
    <source>
        <dbReference type="Proteomes" id="UP001056386"/>
    </source>
</evidence>
<dbReference type="Gene3D" id="3.90.920.10">
    <property type="entry name" value="DNA primase, PRIM domain"/>
    <property type="match status" value="1"/>
</dbReference>
<evidence type="ECO:0000256" key="12">
    <source>
        <dbReference type="ARBA" id="ARBA00022840"/>
    </source>
</evidence>
<reference evidence="24" key="2">
    <citation type="submission" date="2022-06" db="EMBL/GenBank/DDBJ databases">
        <title>Draft genome sequence of Burkholderia glumae strain GR20004 isolated from rice panicle showing bacterial panicle blight.</title>
        <authorList>
            <person name="Choi S.Y."/>
            <person name="Lee Y.H."/>
        </authorList>
    </citation>
    <scope>NUCLEOTIDE SEQUENCE</scope>
    <source>
        <strain evidence="24">GR20004</strain>
    </source>
</reference>
<dbReference type="EMBL" id="CP065601">
    <property type="protein sequence ID" value="QPQ93992.1"/>
    <property type="molecule type" value="Genomic_DNA"/>
</dbReference>
<feature type="region of interest" description="Disordered" evidence="21">
    <location>
        <begin position="191"/>
        <end position="228"/>
    </location>
</feature>
<dbReference type="CDD" id="cd04862">
    <property type="entry name" value="PaeLigD_Pol_like"/>
    <property type="match status" value="1"/>
</dbReference>
<dbReference type="Proteomes" id="UP001056386">
    <property type="component" value="Chromosome 1"/>
</dbReference>